<dbReference type="Proteomes" id="UP000737018">
    <property type="component" value="Unassembled WGS sequence"/>
</dbReference>
<feature type="domain" description="Reverse transcriptase zinc-binding" evidence="2">
    <location>
        <begin position="146"/>
        <end position="203"/>
    </location>
</feature>
<gene>
    <name evidence="3" type="ORF">CMV_014464</name>
</gene>
<feature type="compositionally biased region" description="Basic and acidic residues" evidence="1">
    <location>
        <begin position="41"/>
        <end position="51"/>
    </location>
</feature>
<evidence type="ECO:0000256" key="1">
    <source>
        <dbReference type="SAM" id="MobiDB-lite"/>
    </source>
</evidence>
<dbReference type="OrthoDB" id="1752219at2759"/>
<dbReference type="EMBL" id="JRKL02002022">
    <property type="protein sequence ID" value="KAF3960849.1"/>
    <property type="molecule type" value="Genomic_DNA"/>
</dbReference>
<sequence>MDTLADLRTNSCFNKVRNFNYREVALYKVCSDSQAKPVVHRSPDCLDKEDGGAGSLQGEDDRMEPVEGGEVLASESLNLKVKDVISSHGWNWSAIPFDLPQNIKESIQAVPFPIAARSVAKLAWKGSSKGGFSSKGVYNLATQIPTLPKIQMFIWQCMHTSVGVRCCLAERGLHISTDCPLCHSEPESISHALRDCKFVKPIWQQLGHQRLNHDFYFQGTRDWLASHARAKASHCTDGREIRKARKLDFGLLQLYRTIIV</sequence>
<protein>
    <recommendedName>
        <fullName evidence="2">Reverse transcriptase zinc-binding domain-containing protein</fullName>
    </recommendedName>
</protein>
<name>A0A8J4R6P9_9ROSI</name>
<reference evidence="3" key="1">
    <citation type="submission" date="2020-03" db="EMBL/GenBank/DDBJ databases">
        <title>Castanea mollissima Vanexum genome sequencing.</title>
        <authorList>
            <person name="Staton M."/>
        </authorList>
    </citation>
    <scope>NUCLEOTIDE SEQUENCE</scope>
    <source>
        <tissue evidence="3">Leaf</tissue>
    </source>
</reference>
<dbReference type="InterPro" id="IPR026960">
    <property type="entry name" value="RVT-Znf"/>
</dbReference>
<accession>A0A8J4R6P9</accession>
<evidence type="ECO:0000259" key="2">
    <source>
        <dbReference type="Pfam" id="PF13966"/>
    </source>
</evidence>
<dbReference type="Pfam" id="PF13966">
    <property type="entry name" value="zf-RVT"/>
    <property type="match status" value="1"/>
</dbReference>
<comment type="caution">
    <text evidence="3">The sequence shown here is derived from an EMBL/GenBank/DDBJ whole genome shotgun (WGS) entry which is preliminary data.</text>
</comment>
<proteinExistence type="predicted"/>
<organism evidence="3 4">
    <name type="scientific">Castanea mollissima</name>
    <name type="common">Chinese chestnut</name>
    <dbReference type="NCBI Taxonomy" id="60419"/>
    <lineage>
        <taxon>Eukaryota</taxon>
        <taxon>Viridiplantae</taxon>
        <taxon>Streptophyta</taxon>
        <taxon>Embryophyta</taxon>
        <taxon>Tracheophyta</taxon>
        <taxon>Spermatophyta</taxon>
        <taxon>Magnoliopsida</taxon>
        <taxon>eudicotyledons</taxon>
        <taxon>Gunneridae</taxon>
        <taxon>Pentapetalae</taxon>
        <taxon>rosids</taxon>
        <taxon>fabids</taxon>
        <taxon>Fagales</taxon>
        <taxon>Fagaceae</taxon>
        <taxon>Castanea</taxon>
    </lineage>
</organism>
<evidence type="ECO:0000313" key="3">
    <source>
        <dbReference type="EMBL" id="KAF3960849.1"/>
    </source>
</evidence>
<feature type="region of interest" description="Disordered" evidence="1">
    <location>
        <begin position="39"/>
        <end position="62"/>
    </location>
</feature>
<keyword evidence="4" id="KW-1185">Reference proteome</keyword>
<dbReference type="AlphaFoldDB" id="A0A8J4R6P9"/>
<evidence type="ECO:0000313" key="4">
    <source>
        <dbReference type="Proteomes" id="UP000737018"/>
    </source>
</evidence>